<dbReference type="InterPro" id="IPR043198">
    <property type="entry name" value="Cyclin/Ssn8"/>
</dbReference>
<feature type="region of interest" description="Disordered" evidence="2">
    <location>
        <begin position="257"/>
        <end position="300"/>
    </location>
</feature>
<feature type="compositionally biased region" description="Low complexity" evidence="2">
    <location>
        <begin position="11"/>
        <end position="22"/>
    </location>
</feature>
<dbReference type="SUPFAM" id="SSF47954">
    <property type="entry name" value="Cyclin-like"/>
    <property type="match status" value="2"/>
</dbReference>
<dbReference type="InterPro" id="IPR013763">
    <property type="entry name" value="Cyclin-like_dom"/>
</dbReference>
<feature type="region of interest" description="Disordered" evidence="2">
    <location>
        <begin position="1"/>
        <end position="26"/>
    </location>
</feature>
<evidence type="ECO:0000256" key="2">
    <source>
        <dbReference type="SAM" id="MobiDB-lite"/>
    </source>
</evidence>
<comment type="similarity">
    <text evidence="1">Belongs to the cyclin family.</text>
</comment>
<evidence type="ECO:0000313" key="4">
    <source>
        <dbReference type="EMBL" id="CAE0823629.1"/>
    </source>
</evidence>
<dbReference type="InterPro" id="IPR006671">
    <property type="entry name" value="Cyclin_N"/>
</dbReference>
<dbReference type="SMART" id="SM00385">
    <property type="entry name" value="CYCLIN"/>
    <property type="match status" value="1"/>
</dbReference>
<feature type="compositionally biased region" description="Low complexity" evidence="2">
    <location>
        <begin position="269"/>
        <end position="279"/>
    </location>
</feature>
<reference evidence="4" key="1">
    <citation type="submission" date="2021-01" db="EMBL/GenBank/DDBJ databases">
        <authorList>
            <person name="Corre E."/>
            <person name="Pelletier E."/>
            <person name="Niang G."/>
            <person name="Scheremetjew M."/>
            <person name="Finn R."/>
            <person name="Kale V."/>
            <person name="Holt S."/>
            <person name="Cochrane G."/>
            <person name="Meng A."/>
            <person name="Brown T."/>
            <person name="Cohen L."/>
        </authorList>
    </citation>
    <scope>NUCLEOTIDE SEQUENCE</scope>
    <source>
        <strain evidence="4">CCMP1594</strain>
    </source>
</reference>
<dbReference type="InterPro" id="IPR036915">
    <property type="entry name" value="Cyclin-like_sf"/>
</dbReference>
<protein>
    <recommendedName>
        <fullName evidence="3">Cyclin-like domain-containing protein</fullName>
    </recommendedName>
</protein>
<gene>
    <name evidence="4" type="ORF">EGYM00163_LOCUS34832</name>
</gene>
<dbReference type="Pfam" id="PF00134">
    <property type="entry name" value="Cyclin_N"/>
    <property type="match status" value="1"/>
</dbReference>
<dbReference type="EMBL" id="HBJA01101050">
    <property type="protein sequence ID" value="CAE0823629.1"/>
    <property type="molecule type" value="Transcribed_RNA"/>
</dbReference>
<keyword evidence="1" id="KW-0195">Cyclin</keyword>
<dbReference type="GO" id="GO:0016538">
    <property type="term" value="F:cyclin-dependent protein serine/threonine kinase regulator activity"/>
    <property type="evidence" value="ECO:0007669"/>
    <property type="project" value="InterPro"/>
</dbReference>
<name>A0A7S4G310_9EUGL</name>
<sequence length="300" mass="34363">MKRSLQELGGSPSEDASPSSAPLQKAPKLDDKKYLQVKYKQTCEMYAKMQKCALKLSVPQMTVATAMVFFHKFYSKYSMETYPVETVGAACLFLGGKAESTTLRMKGIIHFFFGVTEAQEEAYQKHRNDITDVELQLIQHLEFDFTVVHPYRFFIKKLDNEIRGSRDWKQLGWRLMNDLYNTTLCIKCPPDAIASAVIHVAAGCIEPTSLPPNWQQHVPVNDELVRKIWSSTLNFYKYSGDQELCAVLEKRQKFRLQRAEQQKAEGQRSSPESLKSLKSPQEHLKSPQEQVKNEEKSKAS</sequence>
<feature type="domain" description="Cyclin-like" evidence="3">
    <location>
        <begin position="47"/>
        <end position="139"/>
    </location>
</feature>
<evidence type="ECO:0000259" key="3">
    <source>
        <dbReference type="SMART" id="SM00385"/>
    </source>
</evidence>
<proteinExistence type="inferred from homology"/>
<dbReference type="PANTHER" id="PTHR10026">
    <property type="entry name" value="CYCLIN"/>
    <property type="match status" value="1"/>
</dbReference>
<dbReference type="Gene3D" id="1.10.472.10">
    <property type="entry name" value="Cyclin-like"/>
    <property type="match status" value="2"/>
</dbReference>
<accession>A0A7S4G310</accession>
<dbReference type="GO" id="GO:0006357">
    <property type="term" value="P:regulation of transcription by RNA polymerase II"/>
    <property type="evidence" value="ECO:0007669"/>
    <property type="project" value="InterPro"/>
</dbReference>
<feature type="compositionally biased region" description="Basic and acidic residues" evidence="2">
    <location>
        <begin position="257"/>
        <end position="266"/>
    </location>
</feature>
<dbReference type="AlphaFoldDB" id="A0A7S4G310"/>
<organism evidence="4">
    <name type="scientific">Eutreptiella gymnastica</name>
    <dbReference type="NCBI Taxonomy" id="73025"/>
    <lineage>
        <taxon>Eukaryota</taxon>
        <taxon>Discoba</taxon>
        <taxon>Euglenozoa</taxon>
        <taxon>Euglenida</taxon>
        <taxon>Spirocuta</taxon>
        <taxon>Euglenophyceae</taxon>
        <taxon>Eutreptiales</taxon>
        <taxon>Eutreptiaceae</taxon>
        <taxon>Eutreptiella</taxon>
    </lineage>
</organism>
<feature type="compositionally biased region" description="Basic and acidic residues" evidence="2">
    <location>
        <begin position="280"/>
        <end position="300"/>
    </location>
</feature>
<evidence type="ECO:0000256" key="1">
    <source>
        <dbReference type="RuleBase" id="RU000383"/>
    </source>
</evidence>